<dbReference type="NCBIfam" id="TIGR00106">
    <property type="entry name" value="MTH1187 family thiamine-binding protein"/>
    <property type="match status" value="1"/>
</dbReference>
<evidence type="ECO:0000313" key="3">
    <source>
        <dbReference type="EMBL" id="OGF10519.1"/>
    </source>
</evidence>
<dbReference type="GO" id="GO:0005829">
    <property type="term" value="C:cytosol"/>
    <property type="evidence" value="ECO:0007669"/>
    <property type="project" value="TreeGrafter"/>
</dbReference>
<evidence type="ECO:0000256" key="1">
    <source>
        <dbReference type="ARBA" id="ARBA00010272"/>
    </source>
</evidence>
<dbReference type="Proteomes" id="UP000177230">
    <property type="component" value="Unassembled WGS sequence"/>
</dbReference>
<dbReference type="PANTHER" id="PTHR33777">
    <property type="entry name" value="UPF0045 PROTEIN ECM15"/>
    <property type="match status" value="1"/>
</dbReference>
<dbReference type="InterPro" id="IPR002767">
    <property type="entry name" value="Thiamine_BP"/>
</dbReference>
<name>A0A1F5R7W4_9BACT</name>
<organism evidence="3 4">
    <name type="scientific">Candidatus Edwardsbacteria bacterium GWF2_54_11</name>
    <dbReference type="NCBI Taxonomy" id="1817851"/>
    <lineage>
        <taxon>Bacteria</taxon>
        <taxon>Candidatus Edwardsiibacteriota</taxon>
    </lineage>
</organism>
<evidence type="ECO:0000259" key="2">
    <source>
        <dbReference type="Pfam" id="PF01910"/>
    </source>
</evidence>
<dbReference type="PANTHER" id="PTHR33777:SF1">
    <property type="entry name" value="UPF0045 PROTEIN ECM15"/>
    <property type="match status" value="1"/>
</dbReference>
<feature type="domain" description="Thiamine-binding protein" evidence="2">
    <location>
        <begin position="4"/>
        <end position="94"/>
    </location>
</feature>
<dbReference type="InterPro" id="IPR029756">
    <property type="entry name" value="MTH1187/YkoF-like"/>
</dbReference>
<evidence type="ECO:0000313" key="4">
    <source>
        <dbReference type="Proteomes" id="UP000177230"/>
    </source>
</evidence>
<dbReference type="Pfam" id="PF01910">
    <property type="entry name" value="Thiamine_BP"/>
    <property type="match status" value="1"/>
</dbReference>
<dbReference type="Gene3D" id="3.30.70.930">
    <property type="match status" value="1"/>
</dbReference>
<proteinExistence type="inferred from homology"/>
<gene>
    <name evidence="3" type="ORF">A2024_09235</name>
</gene>
<dbReference type="SUPFAM" id="SSF89957">
    <property type="entry name" value="MTH1187/YkoF-like"/>
    <property type="match status" value="1"/>
</dbReference>
<dbReference type="InterPro" id="IPR051614">
    <property type="entry name" value="UPF0045_domain"/>
</dbReference>
<accession>A0A1F5R7W4</accession>
<comment type="caution">
    <text evidence="3">The sequence shown here is derived from an EMBL/GenBank/DDBJ whole genome shotgun (WGS) entry which is preliminary data.</text>
</comment>
<dbReference type="AlphaFoldDB" id="A0A1F5R7W4"/>
<comment type="similarity">
    <text evidence="1">Belongs to the UPF0045 family.</text>
</comment>
<reference evidence="3 4" key="1">
    <citation type="journal article" date="2016" name="Nat. Commun.">
        <title>Thousands of microbial genomes shed light on interconnected biogeochemical processes in an aquifer system.</title>
        <authorList>
            <person name="Anantharaman K."/>
            <person name="Brown C.T."/>
            <person name="Hug L.A."/>
            <person name="Sharon I."/>
            <person name="Castelle C.J."/>
            <person name="Probst A.J."/>
            <person name="Thomas B.C."/>
            <person name="Singh A."/>
            <person name="Wilkins M.J."/>
            <person name="Karaoz U."/>
            <person name="Brodie E.L."/>
            <person name="Williams K.H."/>
            <person name="Hubbard S.S."/>
            <person name="Banfield J.F."/>
        </authorList>
    </citation>
    <scope>NUCLEOTIDE SEQUENCE [LARGE SCALE GENOMIC DNA]</scope>
</reference>
<protein>
    <recommendedName>
        <fullName evidence="2">Thiamine-binding protein domain-containing protein</fullName>
    </recommendedName>
</protein>
<dbReference type="EMBL" id="MFFM01000038">
    <property type="protein sequence ID" value="OGF10519.1"/>
    <property type="molecule type" value="Genomic_DNA"/>
</dbReference>
<sequence length="101" mass="10822">MAIAEITLVPVGTGSPSVSSFVVDTIKLAKSTGLKLEITSMGTNIEGPLEDILAVAQAMHQRCLSTGAERVFTSIKIDDRRDKPVTIEGKRARVVEGLKKK</sequence>